<protein>
    <submittedName>
        <fullName evidence="1">Uncharacterized protein</fullName>
    </submittedName>
</protein>
<sequence length="44" mass="5067">MLVPLDHVYRLQQSEILKQHCKSVQLHLINTRIISGLTVDKIAN</sequence>
<dbReference type="Proteomes" id="UP000035740">
    <property type="component" value="Chromosome 9"/>
</dbReference>
<evidence type="ECO:0000313" key="2">
    <source>
        <dbReference type="Proteomes" id="UP000035740"/>
    </source>
</evidence>
<dbReference type="AlphaFoldDB" id="A0A0J8EGX9"/>
<keyword evidence="2" id="KW-1185">Reference proteome</keyword>
<name>A0A0J8EGX9_BETVV</name>
<reference evidence="1 2" key="1">
    <citation type="journal article" date="2014" name="Nature">
        <title>The genome of the recently domesticated crop plant sugar beet (Beta vulgaris).</title>
        <authorList>
            <person name="Dohm J.C."/>
            <person name="Minoche A.E."/>
            <person name="Holtgrawe D."/>
            <person name="Capella-Gutierrez S."/>
            <person name="Zakrzewski F."/>
            <person name="Tafer H."/>
            <person name="Rupp O."/>
            <person name="Sorensen T.R."/>
            <person name="Stracke R."/>
            <person name="Reinhardt R."/>
            <person name="Goesmann A."/>
            <person name="Kraft T."/>
            <person name="Schulz B."/>
            <person name="Stadler P.F."/>
            <person name="Schmidt T."/>
            <person name="Gabaldon T."/>
            <person name="Lehrach H."/>
            <person name="Weisshaar B."/>
            <person name="Himmelbauer H."/>
        </authorList>
    </citation>
    <scope>NUCLEOTIDE SEQUENCE [LARGE SCALE GENOMIC DNA]</scope>
    <source>
        <tissue evidence="1">Taproot</tissue>
    </source>
</reference>
<accession>A0A0J8EGX9</accession>
<proteinExistence type="predicted"/>
<organism evidence="1 2">
    <name type="scientific">Beta vulgaris subsp. vulgaris</name>
    <name type="common">Beet</name>
    <dbReference type="NCBI Taxonomy" id="3555"/>
    <lineage>
        <taxon>Eukaryota</taxon>
        <taxon>Viridiplantae</taxon>
        <taxon>Streptophyta</taxon>
        <taxon>Embryophyta</taxon>
        <taxon>Tracheophyta</taxon>
        <taxon>Spermatophyta</taxon>
        <taxon>Magnoliopsida</taxon>
        <taxon>eudicotyledons</taxon>
        <taxon>Gunneridae</taxon>
        <taxon>Pentapetalae</taxon>
        <taxon>Caryophyllales</taxon>
        <taxon>Chenopodiaceae</taxon>
        <taxon>Betoideae</taxon>
        <taxon>Beta</taxon>
    </lineage>
</organism>
<dbReference type="EMBL" id="KQ090179">
    <property type="protein sequence ID" value="KMT02256.1"/>
    <property type="molecule type" value="Genomic_DNA"/>
</dbReference>
<gene>
    <name evidence="1" type="ORF">BVRB_9g206440</name>
</gene>
<evidence type="ECO:0000313" key="1">
    <source>
        <dbReference type="EMBL" id="KMT02256.1"/>
    </source>
</evidence>
<dbReference type="Gramene" id="KMT02256">
    <property type="protein sequence ID" value="KMT02256"/>
    <property type="gene ID" value="BVRB_9g206440"/>
</dbReference>